<dbReference type="RefSeq" id="WP_072909259.1">
    <property type="nucleotide sequence ID" value="NZ_FQZT01000010.1"/>
</dbReference>
<accession>A0A1M6KFE2</accession>
<dbReference type="Pfam" id="PF11741">
    <property type="entry name" value="AMIN"/>
    <property type="match status" value="1"/>
</dbReference>
<evidence type="ECO:0000256" key="1">
    <source>
        <dbReference type="SAM" id="MobiDB-lite"/>
    </source>
</evidence>
<evidence type="ECO:0000313" key="3">
    <source>
        <dbReference type="EMBL" id="SHJ57639.1"/>
    </source>
</evidence>
<reference evidence="3 4" key="1">
    <citation type="submission" date="2016-11" db="EMBL/GenBank/DDBJ databases">
        <authorList>
            <person name="Jaros S."/>
            <person name="Januszkiewicz K."/>
            <person name="Wedrychowicz H."/>
        </authorList>
    </citation>
    <scope>NUCLEOTIDE SEQUENCE [LARGE SCALE GENOMIC DNA]</scope>
    <source>
        <strain evidence="3 4">DSM 5091</strain>
    </source>
</reference>
<dbReference type="InterPro" id="IPR010727">
    <property type="entry name" value="DUF1302"/>
</dbReference>
<dbReference type="EMBL" id="FQZT01000010">
    <property type="protein sequence ID" value="SHJ57639.1"/>
    <property type="molecule type" value="Genomic_DNA"/>
</dbReference>
<feature type="domain" description="AMIN" evidence="2">
    <location>
        <begin position="37"/>
        <end position="133"/>
    </location>
</feature>
<gene>
    <name evidence="3" type="ORF">SAMN02745165_02697</name>
</gene>
<dbReference type="Gene3D" id="2.40.160.130">
    <property type="entry name" value="Capsule assembly protein Wzi"/>
    <property type="match status" value="1"/>
</dbReference>
<dbReference type="Pfam" id="PF06980">
    <property type="entry name" value="DUF1302"/>
    <property type="match status" value="1"/>
</dbReference>
<proteinExistence type="predicted"/>
<evidence type="ECO:0000313" key="4">
    <source>
        <dbReference type="Proteomes" id="UP000184171"/>
    </source>
</evidence>
<dbReference type="InterPro" id="IPR021731">
    <property type="entry name" value="AMIN_dom"/>
</dbReference>
<evidence type="ECO:0000259" key="2">
    <source>
        <dbReference type="Pfam" id="PF11741"/>
    </source>
</evidence>
<dbReference type="Gene3D" id="2.60.40.3500">
    <property type="match status" value="1"/>
</dbReference>
<protein>
    <submittedName>
        <fullName evidence="3">AMIN domain-containing protein</fullName>
    </submittedName>
</protein>
<dbReference type="OrthoDB" id="9801336at2"/>
<dbReference type="Proteomes" id="UP000184171">
    <property type="component" value="Unassembled WGS sequence"/>
</dbReference>
<dbReference type="STRING" id="1122189.SAMN02745165_02697"/>
<sequence>MKFNLIKVYRHFRVLFGYLVFSLFFLPGVCHAAQLEDIKLETDPTTTEIILILDENVRFTQHTLAAKGRYPDRCYIDLFSTSRSPSLQSTPTISSQHVERIRTGDHATKLRIVFDLKQPHPCTVTTSEEPFTIKVSFSSPLEATSEKLLESTENSEAQDIPANHSVPAQEPNDSEIEAPTTLPNLAADSEEEPVFFFAGDESLKSNKPDIWGWVKFFAAQDTNEDDAEDHHLSRARGRLGADWQRSLSNDQTLLAKGSIDVDRLFYDANEADDETEFKLHEAYLQLNGRNWDISFGKQRVRWGKSDQLSPVDTINPQDFRQSLAVDLEERAIPSWMLRSRWHGDSFGLETVVQPWFEQSEIDYFDSDWALFRNLRQAINDNPSINPLLQNYASTLYVDDNKPTKNLENISAGLRLKLQTEQTDFAVSYHYGWETLPTIEQFSVGGINYNGDPDSDLTETVASITPFPPVTNRIEATYKRQQTIGFEWETSSLDPFGFRGEIAYKDEVTFLNSTLTSTRSQVTHLVTGVDYTTESEWYFNIQGSWQHIHSYDNDILYFDKDTVALLGEISKPVWRGNLELSAKYNYVMTDKSSFVQPSATLKYFRNTELEIGVMVYSGDGETLLGSYDKADQIYGIVKISF</sequence>
<organism evidence="3 4">
    <name type="scientific">Malonomonas rubra DSM 5091</name>
    <dbReference type="NCBI Taxonomy" id="1122189"/>
    <lineage>
        <taxon>Bacteria</taxon>
        <taxon>Pseudomonadati</taxon>
        <taxon>Thermodesulfobacteriota</taxon>
        <taxon>Desulfuromonadia</taxon>
        <taxon>Desulfuromonadales</taxon>
        <taxon>Geopsychrobacteraceae</taxon>
        <taxon>Malonomonas</taxon>
    </lineage>
</organism>
<dbReference type="AlphaFoldDB" id="A0A1M6KFE2"/>
<name>A0A1M6KFE2_MALRU</name>
<dbReference type="InterPro" id="IPR038636">
    <property type="entry name" value="Wzi_sf"/>
</dbReference>
<keyword evidence="4" id="KW-1185">Reference proteome</keyword>
<feature type="region of interest" description="Disordered" evidence="1">
    <location>
        <begin position="144"/>
        <end position="179"/>
    </location>
</feature>